<proteinExistence type="predicted"/>
<dbReference type="AlphaFoldDB" id="A0A5N6X4Q8"/>
<evidence type="ECO:0000313" key="2">
    <source>
        <dbReference type="Proteomes" id="UP000325945"/>
    </source>
</evidence>
<dbReference type="Proteomes" id="UP000325945">
    <property type="component" value="Unassembled WGS sequence"/>
</dbReference>
<gene>
    <name evidence="1" type="ORF">BDV39DRAFT_90969</name>
</gene>
<accession>A0A5N6X4Q8</accession>
<evidence type="ECO:0000313" key="1">
    <source>
        <dbReference type="EMBL" id="KAE8326540.1"/>
    </source>
</evidence>
<sequence>MIAHSYVSNPKKLVIFRNVIPLLGFPTPKLYDIPVQDRTLCWNLNHKTHVIFDHGLTAEGWALLLIHYAGHGMEKDGTLFLHWGWQRNFCASYRPKEDGD</sequence>
<protein>
    <submittedName>
        <fullName evidence="1">Uncharacterized protein</fullName>
    </submittedName>
</protein>
<keyword evidence="2" id="KW-1185">Reference proteome</keyword>
<dbReference type="EMBL" id="ML741799">
    <property type="protein sequence ID" value="KAE8326540.1"/>
    <property type="molecule type" value="Genomic_DNA"/>
</dbReference>
<organism evidence="1 2">
    <name type="scientific">Aspergillus sergii</name>
    <dbReference type="NCBI Taxonomy" id="1034303"/>
    <lineage>
        <taxon>Eukaryota</taxon>
        <taxon>Fungi</taxon>
        <taxon>Dikarya</taxon>
        <taxon>Ascomycota</taxon>
        <taxon>Pezizomycotina</taxon>
        <taxon>Eurotiomycetes</taxon>
        <taxon>Eurotiomycetidae</taxon>
        <taxon>Eurotiales</taxon>
        <taxon>Aspergillaceae</taxon>
        <taxon>Aspergillus</taxon>
        <taxon>Aspergillus subgen. Circumdati</taxon>
    </lineage>
</organism>
<reference evidence="2" key="1">
    <citation type="submission" date="2019-04" db="EMBL/GenBank/DDBJ databases">
        <title>Friends and foes A comparative genomics studyof 23 Aspergillus species from section Flavi.</title>
        <authorList>
            <consortium name="DOE Joint Genome Institute"/>
            <person name="Kjaerbolling I."/>
            <person name="Vesth T."/>
            <person name="Frisvad J.C."/>
            <person name="Nybo J.L."/>
            <person name="Theobald S."/>
            <person name="Kildgaard S."/>
            <person name="Isbrandt T."/>
            <person name="Kuo A."/>
            <person name="Sato A."/>
            <person name="Lyhne E.K."/>
            <person name="Kogle M.E."/>
            <person name="Wiebenga A."/>
            <person name="Kun R.S."/>
            <person name="Lubbers R.J."/>
            <person name="Makela M.R."/>
            <person name="Barry K."/>
            <person name="Chovatia M."/>
            <person name="Clum A."/>
            <person name="Daum C."/>
            <person name="Haridas S."/>
            <person name="He G."/>
            <person name="LaButti K."/>
            <person name="Lipzen A."/>
            <person name="Mondo S."/>
            <person name="Riley R."/>
            <person name="Salamov A."/>
            <person name="Simmons B.A."/>
            <person name="Magnuson J.K."/>
            <person name="Henrissat B."/>
            <person name="Mortensen U.H."/>
            <person name="Larsen T.O."/>
            <person name="Devries R.P."/>
            <person name="Grigoriev I.V."/>
            <person name="Machida M."/>
            <person name="Baker S.E."/>
            <person name="Andersen M.R."/>
        </authorList>
    </citation>
    <scope>NUCLEOTIDE SEQUENCE [LARGE SCALE GENOMIC DNA]</scope>
    <source>
        <strain evidence="2">CBS 130017</strain>
    </source>
</reference>
<name>A0A5N6X4Q8_9EURO</name>